<feature type="non-terminal residue" evidence="1">
    <location>
        <position position="1"/>
    </location>
</feature>
<dbReference type="EMBL" id="FQZS01000059">
    <property type="protein sequence ID" value="SHJ43758.1"/>
    <property type="molecule type" value="Genomic_DNA"/>
</dbReference>
<evidence type="ECO:0000313" key="2">
    <source>
        <dbReference type="Proteomes" id="UP000184442"/>
    </source>
</evidence>
<dbReference type="RefSeq" id="WP_175548470.1">
    <property type="nucleotide sequence ID" value="NZ_FQZS01000059.1"/>
</dbReference>
<evidence type="ECO:0000313" key="1">
    <source>
        <dbReference type="EMBL" id="SHJ43758.1"/>
    </source>
</evidence>
<proteinExistence type="predicted"/>
<gene>
    <name evidence="1" type="ORF">SAMN02745176_03557</name>
</gene>
<dbReference type="AlphaFoldDB" id="A0A1M6JAN4"/>
<dbReference type="Proteomes" id="UP000184442">
    <property type="component" value="Unassembled WGS sequence"/>
</dbReference>
<reference evidence="1 2" key="1">
    <citation type="submission" date="2016-11" db="EMBL/GenBank/DDBJ databases">
        <authorList>
            <person name="Jaros S."/>
            <person name="Januszkiewicz K."/>
            <person name="Wedrychowicz H."/>
        </authorList>
    </citation>
    <scope>NUCLEOTIDE SEQUENCE [LARGE SCALE GENOMIC DNA]</scope>
    <source>
        <strain evidence="1 2">DSM 19022</strain>
    </source>
</reference>
<sequence>KDALIKSSEYIPSHQLDKVTRVSFDITSMLDKFAAEVDRTKKDYSLKEAIKYLNSLKDNIPDVTLPEEIKSRMPFSIVISDFILSQLYINFINKLIPHKSLQPTSLNGAKPFIDSLTMQHMKLLHSIAKPNGKIIVLSDMFAFGFEFDGTLTPFSKIVIEHGLNILKTVPPAEIIESWLNKYPIVAGNDVLYVLKKNNFTNIKLDTIYYWWWIFSRERRYFVNCFIFSPVTP</sequence>
<protein>
    <submittedName>
        <fullName evidence="1">Uncharacterized protein</fullName>
    </submittedName>
</protein>
<keyword evidence="2" id="KW-1185">Reference proteome</keyword>
<organism evidence="1 2">
    <name type="scientific">Lutispora thermophila DSM 19022</name>
    <dbReference type="NCBI Taxonomy" id="1122184"/>
    <lineage>
        <taxon>Bacteria</taxon>
        <taxon>Bacillati</taxon>
        <taxon>Bacillota</taxon>
        <taxon>Clostridia</taxon>
        <taxon>Lutisporales</taxon>
        <taxon>Lutisporaceae</taxon>
        <taxon>Lutispora</taxon>
    </lineage>
</organism>
<accession>A0A1M6JAN4</accession>
<name>A0A1M6JAN4_9FIRM</name>